<feature type="transmembrane region" description="Helical" evidence="1">
    <location>
        <begin position="37"/>
        <end position="57"/>
    </location>
</feature>
<gene>
    <name evidence="2" type="ORF">LZ496_10210</name>
</gene>
<accession>A0ABT0RWS0</accession>
<keyword evidence="1" id="KW-1133">Transmembrane helix</keyword>
<sequence>MNASYVAIGAAFVAIGAGSLAASKKAEDETKAKNSKLAGILMMVAGGIFMATGAAAGN</sequence>
<evidence type="ECO:0000313" key="3">
    <source>
        <dbReference type="Proteomes" id="UP001203410"/>
    </source>
</evidence>
<protein>
    <submittedName>
        <fullName evidence="2">Uncharacterized protein</fullName>
    </submittedName>
</protein>
<keyword evidence="3" id="KW-1185">Reference proteome</keyword>
<proteinExistence type="predicted"/>
<keyword evidence="1" id="KW-0812">Transmembrane</keyword>
<dbReference type="Proteomes" id="UP001203410">
    <property type="component" value="Unassembled WGS sequence"/>
</dbReference>
<comment type="caution">
    <text evidence="2">The sequence shown here is derived from an EMBL/GenBank/DDBJ whole genome shotgun (WGS) entry which is preliminary data.</text>
</comment>
<keyword evidence="1" id="KW-0472">Membrane</keyword>
<evidence type="ECO:0000256" key="1">
    <source>
        <dbReference type="SAM" id="Phobius"/>
    </source>
</evidence>
<dbReference type="RefSeq" id="WP_249904547.1">
    <property type="nucleotide sequence ID" value="NZ_JAMGBA010000002.1"/>
</dbReference>
<name>A0ABT0RWS0_9SPHN</name>
<organism evidence="2 3">
    <name type="scientific">Sphingomonas caseinilyticus</name>
    <dbReference type="NCBI Taxonomy" id="2908205"/>
    <lineage>
        <taxon>Bacteria</taxon>
        <taxon>Pseudomonadati</taxon>
        <taxon>Pseudomonadota</taxon>
        <taxon>Alphaproteobacteria</taxon>
        <taxon>Sphingomonadales</taxon>
        <taxon>Sphingomonadaceae</taxon>
        <taxon>Sphingomonas</taxon>
    </lineage>
</organism>
<dbReference type="EMBL" id="JAMGBA010000002">
    <property type="protein sequence ID" value="MCL6699150.1"/>
    <property type="molecule type" value="Genomic_DNA"/>
</dbReference>
<evidence type="ECO:0000313" key="2">
    <source>
        <dbReference type="EMBL" id="MCL6699150.1"/>
    </source>
</evidence>
<reference evidence="2 3" key="1">
    <citation type="submission" date="2022-05" db="EMBL/GenBank/DDBJ databases">
        <authorList>
            <person name="Jo J.-H."/>
            <person name="Im W.-T."/>
        </authorList>
    </citation>
    <scope>NUCLEOTIDE SEQUENCE [LARGE SCALE GENOMIC DNA]</scope>
    <source>
        <strain evidence="2 3">NSE70-1</strain>
    </source>
</reference>